<feature type="transmembrane region" description="Helical" evidence="1">
    <location>
        <begin position="241"/>
        <end position="257"/>
    </location>
</feature>
<feature type="transmembrane region" description="Helical" evidence="1">
    <location>
        <begin position="303"/>
        <end position="325"/>
    </location>
</feature>
<dbReference type="EMBL" id="JBHSSG010000011">
    <property type="protein sequence ID" value="MFC6178770.1"/>
    <property type="molecule type" value="Genomic_DNA"/>
</dbReference>
<accession>A0ABW1RTH1</accession>
<dbReference type="PIRSF" id="PIRSF037259">
    <property type="entry name" value="EcsB_ABC"/>
    <property type="match status" value="1"/>
</dbReference>
<protein>
    <submittedName>
        <fullName evidence="2">ABC transporter permease</fullName>
    </submittedName>
</protein>
<sequence length="369" mass="43830">MKLTHLFKYRYNNRWQAYFKYLRYVFNDHAVLALFFLLGAAGLAYQSLWQTTVINLWTQTILIIVILLTLTIFKEPANFTKPADATTLLGDEKALRHMLKQATYYSMIINGVVEGGLILILWPMIFRLFTHSILIMTCLTFLLILLKMLLTYRIARRNMQFENQSNTKLINWRRLITAEEAHQFIVLSFYNLFIDVPGITPRVKRQKWADILIKYWPENKNLQLTKLFVTAFIRRTQYIKLWLRLTLIGVGVAWFTTGWLQTILLMILLYLLVLQLIPLYDVHQHIVFNFLYPITQKQRLRAFQLAILPWIVTTLIIWLMVVFITTFNLNLLIQNILSLVLLGCILVFWYTEQKTTRNTQRRHTRAFTK</sequence>
<keyword evidence="1" id="KW-0812">Transmembrane</keyword>
<evidence type="ECO:0000256" key="1">
    <source>
        <dbReference type="SAM" id="Phobius"/>
    </source>
</evidence>
<dbReference type="Proteomes" id="UP001596158">
    <property type="component" value="Unassembled WGS sequence"/>
</dbReference>
<feature type="transmembrane region" description="Helical" evidence="1">
    <location>
        <begin position="21"/>
        <end position="44"/>
    </location>
</feature>
<dbReference type="RefSeq" id="WP_042494043.1">
    <property type="nucleotide sequence ID" value="NZ_BJDT01000003.1"/>
</dbReference>
<feature type="transmembrane region" description="Helical" evidence="1">
    <location>
        <begin position="56"/>
        <end position="73"/>
    </location>
</feature>
<feature type="transmembrane region" description="Helical" evidence="1">
    <location>
        <begin position="128"/>
        <end position="150"/>
    </location>
</feature>
<dbReference type="Pfam" id="PF05975">
    <property type="entry name" value="EcsB"/>
    <property type="match status" value="1"/>
</dbReference>
<name>A0ABW1RTH1_9LACO</name>
<organism evidence="2 3">
    <name type="scientific">Weissella sagaensis</name>
    <dbReference type="NCBI Taxonomy" id="2559928"/>
    <lineage>
        <taxon>Bacteria</taxon>
        <taxon>Bacillati</taxon>
        <taxon>Bacillota</taxon>
        <taxon>Bacilli</taxon>
        <taxon>Lactobacillales</taxon>
        <taxon>Lactobacillaceae</taxon>
        <taxon>Weissella</taxon>
    </lineage>
</organism>
<comment type="caution">
    <text evidence="2">The sequence shown here is derived from an EMBL/GenBank/DDBJ whole genome shotgun (WGS) entry which is preliminary data.</text>
</comment>
<reference evidence="3" key="1">
    <citation type="journal article" date="2019" name="Int. J. Syst. Evol. Microbiol.">
        <title>The Global Catalogue of Microorganisms (GCM) 10K type strain sequencing project: providing services to taxonomists for standard genome sequencing and annotation.</title>
        <authorList>
            <consortium name="The Broad Institute Genomics Platform"/>
            <consortium name="The Broad Institute Genome Sequencing Center for Infectious Disease"/>
            <person name="Wu L."/>
            <person name="Ma J."/>
        </authorList>
    </citation>
    <scope>NUCLEOTIDE SEQUENCE [LARGE SCALE GENOMIC DNA]</scope>
    <source>
        <strain evidence="3">CCM 8924</strain>
    </source>
</reference>
<feature type="transmembrane region" description="Helical" evidence="1">
    <location>
        <begin position="102"/>
        <end position="122"/>
    </location>
</feature>
<keyword evidence="3" id="KW-1185">Reference proteome</keyword>
<keyword evidence="1" id="KW-1133">Transmembrane helix</keyword>
<keyword evidence="1" id="KW-0472">Membrane</keyword>
<proteinExistence type="predicted"/>
<gene>
    <name evidence="2" type="ORF">ACFQGR_05170</name>
</gene>
<evidence type="ECO:0000313" key="3">
    <source>
        <dbReference type="Proteomes" id="UP001596158"/>
    </source>
</evidence>
<evidence type="ECO:0000313" key="2">
    <source>
        <dbReference type="EMBL" id="MFC6178770.1"/>
    </source>
</evidence>
<dbReference type="InterPro" id="IPR010288">
    <property type="entry name" value="EcsB_ABC"/>
</dbReference>
<feature type="transmembrane region" description="Helical" evidence="1">
    <location>
        <begin position="331"/>
        <end position="351"/>
    </location>
</feature>
<feature type="transmembrane region" description="Helical" evidence="1">
    <location>
        <begin position="263"/>
        <end position="282"/>
    </location>
</feature>